<dbReference type="EMBL" id="JAXCGZ010006252">
    <property type="protein sequence ID" value="KAK7079936.1"/>
    <property type="molecule type" value="Genomic_DNA"/>
</dbReference>
<evidence type="ECO:0000313" key="2">
    <source>
        <dbReference type="EMBL" id="KAK7079936.1"/>
    </source>
</evidence>
<feature type="compositionally biased region" description="Basic and acidic residues" evidence="1">
    <location>
        <begin position="163"/>
        <end position="194"/>
    </location>
</feature>
<evidence type="ECO:0000313" key="3">
    <source>
        <dbReference type="Proteomes" id="UP001381693"/>
    </source>
</evidence>
<reference evidence="2 3" key="1">
    <citation type="submission" date="2023-11" db="EMBL/GenBank/DDBJ databases">
        <title>Halocaridina rubra genome assembly.</title>
        <authorList>
            <person name="Smith C."/>
        </authorList>
    </citation>
    <scope>NUCLEOTIDE SEQUENCE [LARGE SCALE GENOMIC DNA]</scope>
    <source>
        <strain evidence="2">EP-1</strain>
        <tissue evidence="2">Whole</tissue>
    </source>
</reference>
<keyword evidence="3" id="KW-1185">Reference proteome</keyword>
<accession>A0AAN8X8R4</accession>
<feature type="region of interest" description="Disordered" evidence="1">
    <location>
        <begin position="160"/>
        <end position="194"/>
    </location>
</feature>
<organism evidence="2 3">
    <name type="scientific">Halocaridina rubra</name>
    <name type="common">Hawaiian red shrimp</name>
    <dbReference type="NCBI Taxonomy" id="373956"/>
    <lineage>
        <taxon>Eukaryota</taxon>
        <taxon>Metazoa</taxon>
        <taxon>Ecdysozoa</taxon>
        <taxon>Arthropoda</taxon>
        <taxon>Crustacea</taxon>
        <taxon>Multicrustacea</taxon>
        <taxon>Malacostraca</taxon>
        <taxon>Eumalacostraca</taxon>
        <taxon>Eucarida</taxon>
        <taxon>Decapoda</taxon>
        <taxon>Pleocyemata</taxon>
        <taxon>Caridea</taxon>
        <taxon>Atyoidea</taxon>
        <taxon>Atyidae</taxon>
        <taxon>Halocaridina</taxon>
    </lineage>
</organism>
<protein>
    <submittedName>
        <fullName evidence="2">Uncharacterized protein</fullName>
    </submittedName>
</protein>
<dbReference type="Proteomes" id="UP001381693">
    <property type="component" value="Unassembled WGS sequence"/>
</dbReference>
<sequence length="194" mass="22578">MAKTRLVIIVICAVFALYWGGAIRATSRMLFTFISSISPFHIQYVRDPEHRNSHVESDPEAVLIDNIAEAMETNHMKMSDHMLDVVNLMEELIDDNDLDSMNSEELEDTFAQIYDMLPLMDTVFAKALEYEAGVSINPRTDYHETHRRYEALRNTLQKKRQEKRLAKEPYQEKTKINTNKKVDDDEEGHVQDEL</sequence>
<proteinExistence type="predicted"/>
<evidence type="ECO:0000256" key="1">
    <source>
        <dbReference type="SAM" id="MobiDB-lite"/>
    </source>
</evidence>
<comment type="caution">
    <text evidence="2">The sequence shown here is derived from an EMBL/GenBank/DDBJ whole genome shotgun (WGS) entry which is preliminary data.</text>
</comment>
<gene>
    <name evidence="2" type="ORF">SK128_012223</name>
</gene>
<dbReference type="AlphaFoldDB" id="A0AAN8X8R4"/>
<name>A0AAN8X8R4_HALRR</name>